<organism evidence="2 3">
    <name type="scientific">Lupinus luteus</name>
    <name type="common">European yellow lupine</name>
    <dbReference type="NCBI Taxonomy" id="3873"/>
    <lineage>
        <taxon>Eukaryota</taxon>
        <taxon>Viridiplantae</taxon>
        <taxon>Streptophyta</taxon>
        <taxon>Embryophyta</taxon>
        <taxon>Tracheophyta</taxon>
        <taxon>Spermatophyta</taxon>
        <taxon>Magnoliopsida</taxon>
        <taxon>eudicotyledons</taxon>
        <taxon>Gunneridae</taxon>
        <taxon>Pentapetalae</taxon>
        <taxon>rosids</taxon>
        <taxon>fabids</taxon>
        <taxon>Fabales</taxon>
        <taxon>Fabaceae</taxon>
        <taxon>Papilionoideae</taxon>
        <taxon>50 kb inversion clade</taxon>
        <taxon>genistoids sensu lato</taxon>
        <taxon>core genistoids</taxon>
        <taxon>Genisteae</taxon>
        <taxon>Lupinus</taxon>
    </lineage>
</organism>
<name>A0AAV1W3Y4_LUPLU</name>
<evidence type="ECO:0000313" key="2">
    <source>
        <dbReference type="EMBL" id="CAL0303749.1"/>
    </source>
</evidence>
<dbReference type="EMBL" id="CAXHTB010000003">
    <property type="protein sequence ID" value="CAL0303749.1"/>
    <property type="molecule type" value="Genomic_DNA"/>
</dbReference>
<accession>A0AAV1W3Y4</accession>
<dbReference type="Proteomes" id="UP001497480">
    <property type="component" value="Unassembled WGS sequence"/>
</dbReference>
<dbReference type="AlphaFoldDB" id="A0AAV1W3Y4"/>
<feature type="compositionally biased region" description="Polar residues" evidence="1">
    <location>
        <begin position="12"/>
        <end position="23"/>
    </location>
</feature>
<protein>
    <submittedName>
        <fullName evidence="2">Uncharacterized protein</fullName>
    </submittedName>
</protein>
<keyword evidence="3" id="KW-1185">Reference proteome</keyword>
<feature type="region of interest" description="Disordered" evidence="1">
    <location>
        <begin position="1"/>
        <end position="23"/>
    </location>
</feature>
<sequence length="76" mass="8543">MAGSATACYPSTVESQSPTQQAMEQFHHPDAPTWLMQRLQAYGMQKIPVTDHASLKREGFIYMFFGLNNLQSMGTM</sequence>
<proteinExistence type="predicted"/>
<reference evidence="2 3" key="1">
    <citation type="submission" date="2024-03" db="EMBL/GenBank/DDBJ databases">
        <authorList>
            <person name="Martinez-Hernandez J."/>
        </authorList>
    </citation>
    <scope>NUCLEOTIDE SEQUENCE [LARGE SCALE GENOMIC DNA]</scope>
</reference>
<evidence type="ECO:0000256" key="1">
    <source>
        <dbReference type="SAM" id="MobiDB-lite"/>
    </source>
</evidence>
<evidence type="ECO:0000313" key="3">
    <source>
        <dbReference type="Proteomes" id="UP001497480"/>
    </source>
</evidence>
<gene>
    <name evidence="2" type="ORF">LLUT_LOCUS4809</name>
</gene>
<comment type="caution">
    <text evidence="2">The sequence shown here is derived from an EMBL/GenBank/DDBJ whole genome shotgun (WGS) entry which is preliminary data.</text>
</comment>